<name>A0A1H5Y436_9RHOB</name>
<evidence type="ECO:0000313" key="4">
    <source>
        <dbReference type="EMBL" id="SEG18774.1"/>
    </source>
</evidence>
<dbReference type="InterPro" id="IPR025232">
    <property type="entry name" value="DUF4174"/>
</dbReference>
<dbReference type="Proteomes" id="UP000236742">
    <property type="component" value="Unassembled WGS sequence"/>
</dbReference>
<feature type="domain" description="DUF4174" evidence="3">
    <location>
        <begin position="47"/>
        <end position="147"/>
    </location>
</feature>
<dbReference type="OrthoDB" id="7362103at2"/>
<reference evidence="4 5" key="1">
    <citation type="submission" date="2016-10" db="EMBL/GenBank/DDBJ databases">
        <authorList>
            <person name="de Groot N.N."/>
        </authorList>
    </citation>
    <scope>NUCLEOTIDE SEQUENCE [LARGE SCALE GENOMIC DNA]</scope>
    <source>
        <strain evidence="4 5">DSM 23413</strain>
    </source>
</reference>
<evidence type="ECO:0000259" key="3">
    <source>
        <dbReference type="Pfam" id="PF13778"/>
    </source>
</evidence>
<sequence length="162" mass="18305">MIRPLAIVLTILFPLVPQAADRPASETAGETATEQPPLIRPAGDTGLGEFLWTNRVLVVFADSPADPRYQDQIKFLQEGEDMLRDRDVIVLTDTSPADRTPVRRKLRPRGFQLTLVDKDGVVKLRKPVPWTVREIAATIDKTPMRLMEVEERRRKAAQEAPR</sequence>
<feature type="chain" id="PRO_5009290112" description="DUF4174 domain-containing protein" evidence="2">
    <location>
        <begin position="20"/>
        <end position="162"/>
    </location>
</feature>
<feature type="signal peptide" evidence="2">
    <location>
        <begin position="1"/>
        <end position="19"/>
    </location>
</feature>
<dbReference type="Pfam" id="PF13778">
    <property type="entry name" value="DUF4174"/>
    <property type="match status" value="1"/>
</dbReference>
<evidence type="ECO:0000313" key="5">
    <source>
        <dbReference type="Proteomes" id="UP000236742"/>
    </source>
</evidence>
<accession>A0A1H5Y436</accession>
<dbReference type="AlphaFoldDB" id="A0A1H5Y436"/>
<dbReference type="RefSeq" id="WP_104008852.1">
    <property type="nucleotide sequence ID" value="NZ_FNVD01000014.1"/>
</dbReference>
<evidence type="ECO:0000256" key="1">
    <source>
        <dbReference type="ARBA" id="ARBA00022729"/>
    </source>
</evidence>
<evidence type="ECO:0000256" key="2">
    <source>
        <dbReference type="SAM" id="SignalP"/>
    </source>
</evidence>
<gene>
    <name evidence="4" type="ORF">SAMN05421751_11467</name>
</gene>
<proteinExistence type="predicted"/>
<organism evidence="4 5">
    <name type="scientific">Jhaorihella thermophila</name>
    <dbReference type="NCBI Taxonomy" id="488547"/>
    <lineage>
        <taxon>Bacteria</taxon>
        <taxon>Pseudomonadati</taxon>
        <taxon>Pseudomonadota</taxon>
        <taxon>Alphaproteobacteria</taxon>
        <taxon>Rhodobacterales</taxon>
        <taxon>Paracoccaceae</taxon>
        <taxon>Jhaorihella</taxon>
    </lineage>
</organism>
<keyword evidence="1 2" id="KW-0732">Signal</keyword>
<dbReference type="EMBL" id="FNVD01000014">
    <property type="protein sequence ID" value="SEG18774.1"/>
    <property type="molecule type" value="Genomic_DNA"/>
</dbReference>
<keyword evidence="5" id="KW-1185">Reference proteome</keyword>
<protein>
    <recommendedName>
        <fullName evidence="3">DUF4174 domain-containing protein</fullName>
    </recommendedName>
</protein>